<reference evidence="3 4" key="1">
    <citation type="submission" date="2019-01" db="EMBL/GenBank/DDBJ databases">
        <title>A draft genome assembly of the solar-powered sea slug Elysia chlorotica.</title>
        <authorList>
            <person name="Cai H."/>
            <person name="Li Q."/>
            <person name="Fang X."/>
            <person name="Li J."/>
            <person name="Curtis N.E."/>
            <person name="Altenburger A."/>
            <person name="Shibata T."/>
            <person name="Feng M."/>
            <person name="Maeda T."/>
            <person name="Schwartz J.A."/>
            <person name="Shigenobu S."/>
            <person name="Lundholm N."/>
            <person name="Nishiyama T."/>
            <person name="Yang H."/>
            <person name="Hasebe M."/>
            <person name="Li S."/>
            <person name="Pierce S.K."/>
            <person name="Wang J."/>
        </authorList>
    </citation>
    <scope>NUCLEOTIDE SEQUENCE [LARGE SCALE GENOMIC DNA]</scope>
    <source>
        <strain evidence="3">EC2010</strain>
        <tissue evidence="3">Whole organism of an adult</tissue>
    </source>
</reference>
<dbReference type="InterPro" id="IPR051268">
    <property type="entry name" value="Type-I_R_enzyme_R_subunit"/>
</dbReference>
<dbReference type="InterPro" id="IPR021810">
    <property type="entry name" value="T1RH-like_C"/>
</dbReference>
<dbReference type="Gene3D" id="3.40.50.300">
    <property type="entry name" value="P-loop containing nucleotide triphosphate hydrolases"/>
    <property type="match status" value="1"/>
</dbReference>
<protein>
    <recommendedName>
        <fullName evidence="2">Type I restriction enzyme HindI endonuclease subunit-like C-terminal domain-containing protein</fullName>
    </recommendedName>
</protein>
<sequence>MQGHNLMQAIARVNSVYKDKPAGLVVDYLGIASDLKKALSFYSDSGGKGDPAEAQEKAVAVMLEKLEVVSRMFHGFDYEQYFDADTRQKLGIILSAEDFILGLEDGKKRFVNEVTALSKALAIAMPHEEAVDAKDEIAFFQAIKARIAKFDATGNGKTNEEIETAIRQVIDKALVTDQVIDIFDASGIKKPDISVLSDEFLAEVRDYKHKNIALETLKKLLNQEIKSRAKTNIVKAKTLKEMLEDSIRRYHSKAITSVEFLDELINQAKEVRDSDSEYKKLGLTEYEYAFYTAIASNGSAVELMQTDKLRELAIELFNRLKSSASIDWTKRESVRAKLRVTVKRTLRQFGYPPDMQKLATDTVLKQAEQLAKELVNT</sequence>
<accession>A0A3S1AR94</accession>
<comment type="caution">
    <text evidence="3">The sequence shown here is derived from an EMBL/GenBank/DDBJ whole genome shotgun (WGS) entry which is preliminary data.</text>
</comment>
<gene>
    <name evidence="3" type="ORF">EGW08_022364</name>
</gene>
<keyword evidence="1" id="KW-0680">Restriction system</keyword>
<dbReference type="Proteomes" id="UP000271974">
    <property type="component" value="Unassembled WGS sequence"/>
</dbReference>
<dbReference type="GO" id="GO:0009307">
    <property type="term" value="P:DNA restriction-modification system"/>
    <property type="evidence" value="ECO:0007669"/>
    <property type="project" value="UniProtKB-KW"/>
</dbReference>
<organism evidence="3 4">
    <name type="scientific">Elysia chlorotica</name>
    <name type="common">Eastern emerald elysia</name>
    <name type="synonym">Sea slug</name>
    <dbReference type="NCBI Taxonomy" id="188477"/>
    <lineage>
        <taxon>Eukaryota</taxon>
        <taxon>Metazoa</taxon>
        <taxon>Spiralia</taxon>
        <taxon>Lophotrochozoa</taxon>
        <taxon>Mollusca</taxon>
        <taxon>Gastropoda</taxon>
        <taxon>Heterobranchia</taxon>
        <taxon>Euthyneura</taxon>
        <taxon>Panpulmonata</taxon>
        <taxon>Sacoglossa</taxon>
        <taxon>Placobranchoidea</taxon>
        <taxon>Plakobranchidae</taxon>
        <taxon>Elysia</taxon>
    </lineage>
</organism>
<dbReference type="OrthoDB" id="8300542at2759"/>
<dbReference type="InterPro" id="IPR027417">
    <property type="entry name" value="P-loop_NTPase"/>
</dbReference>
<evidence type="ECO:0000313" key="4">
    <source>
        <dbReference type="Proteomes" id="UP000271974"/>
    </source>
</evidence>
<evidence type="ECO:0000256" key="1">
    <source>
        <dbReference type="ARBA" id="ARBA00022747"/>
    </source>
</evidence>
<dbReference type="PANTHER" id="PTHR30195:SF15">
    <property type="entry name" value="TYPE I RESTRICTION ENZYME HINDI ENDONUCLEASE SUBUNIT"/>
    <property type="match status" value="1"/>
</dbReference>
<evidence type="ECO:0000313" key="3">
    <source>
        <dbReference type="EMBL" id="RUS69877.1"/>
    </source>
</evidence>
<proteinExistence type="predicted"/>
<keyword evidence="4" id="KW-1185">Reference proteome</keyword>
<name>A0A3S1AR94_ELYCH</name>
<dbReference type="PANTHER" id="PTHR30195">
    <property type="entry name" value="TYPE I SITE-SPECIFIC DEOXYRIBONUCLEASE PROTEIN SUBUNIT M AND R"/>
    <property type="match status" value="1"/>
</dbReference>
<dbReference type="Pfam" id="PF11867">
    <property type="entry name" value="T1RH-like_C"/>
    <property type="match status" value="1"/>
</dbReference>
<dbReference type="AlphaFoldDB" id="A0A3S1AR94"/>
<dbReference type="EMBL" id="RQTK01001550">
    <property type="protein sequence ID" value="RUS69877.1"/>
    <property type="molecule type" value="Genomic_DNA"/>
</dbReference>
<evidence type="ECO:0000259" key="2">
    <source>
        <dbReference type="Pfam" id="PF11867"/>
    </source>
</evidence>
<feature type="domain" description="Type I restriction enzyme HindI endonuclease subunit-like C-terminal" evidence="2">
    <location>
        <begin position="45"/>
        <end position="373"/>
    </location>
</feature>